<dbReference type="GO" id="GO:0005789">
    <property type="term" value="C:endoplasmic reticulum membrane"/>
    <property type="evidence" value="ECO:0007669"/>
    <property type="project" value="UniProtKB-SubCell"/>
</dbReference>
<dbReference type="Pfam" id="PF00067">
    <property type="entry name" value="p450"/>
    <property type="match status" value="1"/>
</dbReference>
<dbReference type="GO" id="GO:0016712">
    <property type="term" value="F:oxidoreductase activity, acting on paired donors, with incorporation or reduction of molecular oxygen, reduced flavin or flavoprotein as one donor, and incorporation of one atom of oxygen"/>
    <property type="evidence" value="ECO:0007669"/>
    <property type="project" value="TreeGrafter"/>
</dbReference>
<reference evidence="14" key="3">
    <citation type="submission" date="2025-09" db="UniProtKB">
        <authorList>
            <consortium name="Ensembl"/>
        </authorList>
    </citation>
    <scope>IDENTIFICATION</scope>
</reference>
<evidence type="ECO:0000256" key="3">
    <source>
        <dbReference type="ARBA" id="ARBA00004406"/>
    </source>
</evidence>
<dbReference type="OMA" id="WNDSSAN"/>
<evidence type="ECO:0000256" key="7">
    <source>
        <dbReference type="ARBA" id="ARBA00022824"/>
    </source>
</evidence>
<protein>
    <submittedName>
        <fullName evidence="14">Uncharacterized protein</fullName>
    </submittedName>
</protein>
<dbReference type="PRINTS" id="PR00463">
    <property type="entry name" value="EP450I"/>
</dbReference>
<accession>A0A673VS21</accession>
<dbReference type="InterPro" id="IPR002401">
    <property type="entry name" value="Cyt_P450_E_grp-I"/>
</dbReference>
<evidence type="ECO:0000256" key="13">
    <source>
        <dbReference type="SAM" id="Phobius"/>
    </source>
</evidence>
<keyword evidence="13" id="KW-1133">Transmembrane helix</keyword>
<sequence>MLASGLLLVALLTCFTVMVLMSAWRQRRLWGKLPPGPTPLPLIGNYLQLNTQQMYNSLMKISERYGPVFTVHLGTRRIVVLCGHEAVKEALVDQAEEFSGRGEQATFDWLFQGLAFSNGERAKQLRRFSITTLRDFGVGKRGIEERIQEEAGFLLEALRDTHGEPGE</sequence>
<evidence type="ECO:0000256" key="2">
    <source>
        <dbReference type="ARBA" id="ARBA00004174"/>
    </source>
</evidence>
<keyword evidence="15" id="KW-1185">Reference proteome</keyword>
<dbReference type="PANTHER" id="PTHR24300:SF180">
    <property type="entry name" value="CYTOCHROME P450 2A6"/>
    <property type="match status" value="1"/>
</dbReference>
<dbReference type="InterPro" id="IPR001128">
    <property type="entry name" value="Cyt_P450"/>
</dbReference>
<evidence type="ECO:0000256" key="6">
    <source>
        <dbReference type="ARBA" id="ARBA00022723"/>
    </source>
</evidence>
<dbReference type="GO" id="GO:0019373">
    <property type="term" value="P:epoxygenase P450 pathway"/>
    <property type="evidence" value="ECO:0007669"/>
    <property type="project" value="TreeGrafter"/>
</dbReference>
<comment type="cofactor">
    <cofactor evidence="1">
        <name>heme</name>
        <dbReference type="ChEBI" id="CHEBI:30413"/>
    </cofactor>
</comment>
<dbReference type="InterPro" id="IPR050182">
    <property type="entry name" value="Cytochrome_P450_fam2"/>
</dbReference>
<evidence type="ECO:0000313" key="15">
    <source>
        <dbReference type="Proteomes" id="UP000472268"/>
    </source>
</evidence>
<dbReference type="Gene3D" id="1.10.630.10">
    <property type="entry name" value="Cytochrome P450"/>
    <property type="match status" value="1"/>
</dbReference>
<evidence type="ECO:0000313" key="14">
    <source>
        <dbReference type="Ensembl" id="ENSSSUP00005036271.1"/>
    </source>
</evidence>
<dbReference type="GO" id="GO:0005506">
    <property type="term" value="F:iron ion binding"/>
    <property type="evidence" value="ECO:0007669"/>
    <property type="project" value="InterPro"/>
</dbReference>
<keyword evidence="10" id="KW-0408">Iron</keyword>
<evidence type="ECO:0000256" key="4">
    <source>
        <dbReference type="ARBA" id="ARBA00010617"/>
    </source>
</evidence>
<proteinExistence type="inferred from homology"/>
<evidence type="ECO:0000256" key="10">
    <source>
        <dbReference type="ARBA" id="ARBA00023004"/>
    </source>
</evidence>
<dbReference type="GO" id="GO:0008392">
    <property type="term" value="F:arachidonate epoxygenase activity"/>
    <property type="evidence" value="ECO:0007669"/>
    <property type="project" value="TreeGrafter"/>
</dbReference>
<keyword evidence="11" id="KW-0503">Monooxygenase</keyword>
<keyword evidence="9" id="KW-0560">Oxidoreductase</keyword>
<evidence type="ECO:0000256" key="8">
    <source>
        <dbReference type="ARBA" id="ARBA00022848"/>
    </source>
</evidence>
<evidence type="ECO:0000256" key="9">
    <source>
        <dbReference type="ARBA" id="ARBA00023002"/>
    </source>
</evidence>
<feature type="transmembrane region" description="Helical" evidence="13">
    <location>
        <begin position="6"/>
        <end position="24"/>
    </location>
</feature>
<dbReference type="InterPro" id="IPR036396">
    <property type="entry name" value="Cyt_P450_sf"/>
</dbReference>
<evidence type="ECO:0000256" key="1">
    <source>
        <dbReference type="ARBA" id="ARBA00001971"/>
    </source>
</evidence>
<reference evidence="14 15" key="1">
    <citation type="submission" date="2019-05" db="EMBL/GenBank/DDBJ databases">
        <title>A Chromosome-scale Meerkat (S. suricatta) Genome Assembly.</title>
        <authorList>
            <person name="Dudchenko O."/>
            <person name="Lieberman Aiden E."/>
            <person name="Tung J."/>
            <person name="Barreiro L.B."/>
            <person name="Clutton-Brock T.H."/>
        </authorList>
    </citation>
    <scope>NUCLEOTIDE SEQUENCE [LARGE SCALE GENOMIC DNA]</scope>
</reference>
<keyword evidence="6" id="KW-0479">Metal-binding</keyword>
<dbReference type="AlphaFoldDB" id="A0A673VS21"/>
<evidence type="ECO:0000256" key="5">
    <source>
        <dbReference type="ARBA" id="ARBA00022617"/>
    </source>
</evidence>
<keyword evidence="13" id="KW-0812">Transmembrane</keyword>
<reference evidence="14" key="2">
    <citation type="submission" date="2025-08" db="UniProtKB">
        <authorList>
            <consortium name="Ensembl"/>
        </authorList>
    </citation>
    <scope>IDENTIFICATION</scope>
</reference>
<dbReference type="GO" id="GO:0020037">
    <property type="term" value="F:heme binding"/>
    <property type="evidence" value="ECO:0007669"/>
    <property type="project" value="InterPro"/>
</dbReference>
<name>A0A673VS21_SURSU</name>
<dbReference type="Proteomes" id="UP000472268">
    <property type="component" value="Chromosome 16"/>
</dbReference>
<comment type="subcellular location">
    <subcellularLocation>
        <location evidence="3">Endoplasmic reticulum membrane</location>
        <topology evidence="3">Peripheral membrane protein</topology>
    </subcellularLocation>
    <subcellularLocation>
        <location evidence="2">Microsome membrane</location>
        <topology evidence="2">Peripheral membrane protein</topology>
    </subcellularLocation>
</comment>
<dbReference type="GO" id="GO:0009804">
    <property type="term" value="P:coumarin metabolic process"/>
    <property type="evidence" value="ECO:0007669"/>
    <property type="project" value="TreeGrafter"/>
</dbReference>
<keyword evidence="8" id="KW-0492">Microsome</keyword>
<gene>
    <name evidence="14" type="primary">LOC115279686</name>
</gene>
<dbReference type="FunFam" id="1.10.630.10:FF:000238">
    <property type="entry name" value="Cytochrome P450 2A6"/>
    <property type="match status" value="1"/>
</dbReference>
<dbReference type="PANTHER" id="PTHR24300">
    <property type="entry name" value="CYTOCHROME P450 508A4-RELATED"/>
    <property type="match status" value="1"/>
</dbReference>
<evidence type="ECO:0000256" key="12">
    <source>
        <dbReference type="ARBA" id="ARBA00023136"/>
    </source>
</evidence>
<keyword evidence="7" id="KW-0256">Endoplasmic reticulum</keyword>
<organism evidence="14 15">
    <name type="scientific">Suricata suricatta</name>
    <name type="common">Meerkat</name>
    <dbReference type="NCBI Taxonomy" id="37032"/>
    <lineage>
        <taxon>Eukaryota</taxon>
        <taxon>Metazoa</taxon>
        <taxon>Chordata</taxon>
        <taxon>Craniata</taxon>
        <taxon>Vertebrata</taxon>
        <taxon>Euteleostomi</taxon>
        <taxon>Mammalia</taxon>
        <taxon>Eutheria</taxon>
        <taxon>Laurasiatheria</taxon>
        <taxon>Carnivora</taxon>
        <taxon>Feliformia</taxon>
        <taxon>Herpestidae</taxon>
        <taxon>Suricata</taxon>
    </lineage>
</organism>
<dbReference type="GO" id="GO:0006805">
    <property type="term" value="P:xenobiotic metabolic process"/>
    <property type="evidence" value="ECO:0007669"/>
    <property type="project" value="TreeGrafter"/>
</dbReference>
<dbReference type="SUPFAM" id="SSF48264">
    <property type="entry name" value="Cytochrome P450"/>
    <property type="match status" value="1"/>
</dbReference>
<keyword evidence="12 13" id="KW-0472">Membrane</keyword>
<dbReference type="Ensembl" id="ENSSSUT00005041298.1">
    <property type="protein sequence ID" value="ENSSSUP00005036271.1"/>
    <property type="gene ID" value="ENSSSUG00005023190.1"/>
</dbReference>
<evidence type="ECO:0000256" key="11">
    <source>
        <dbReference type="ARBA" id="ARBA00023033"/>
    </source>
</evidence>
<keyword evidence="5" id="KW-0349">Heme</keyword>
<comment type="similarity">
    <text evidence="4">Belongs to the cytochrome P450 family.</text>
</comment>